<dbReference type="EMBL" id="JAVDQD010000002">
    <property type="protein sequence ID" value="MDR6238501.1"/>
    <property type="molecule type" value="Genomic_DNA"/>
</dbReference>
<dbReference type="Proteomes" id="UP001185092">
    <property type="component" value="Unassembled WGS sequence"/>
</dbReference>
<proteinExistence type="predicted"/>
<dbReference type="AlphaFoldDB" id="A0AAE3XMH9"/>
<sequence length="627" mass="69518">MKKTNLLSLVILLSTLFIFSCKDEIETISNETKIANNSSNASSDLASFTGHDLEAQLLTNFGGPAGSTRSANTNSSNTNFSIDLNNPPRNIKIAGGYTNNNFLYPWEPGVYSTVPYASANDIKKIDGWEVLYNGFTNNLTVNVAAIGLYNKYLGKFKFFYFHTSSSSGNDLLGALGVDQSGGNQSKLFHHHVTAFSATDNQGQVLKSTTSTATTNSLFSNTGLSRNHWYCFEFDVTAYDPVNYENRFLTFQIVPITRSQLKLNGSITGDITGTITGSSNSPFLSTESLINVDKSTHHTHTKTVNSVVNVTQTNINSIINVVKENSSKSKSSVNVKNLYNSLVDKGLKSLENGLSGFINSGISGAFSSISASLFGSNTTETIDKVELQANLEIDLNGEITTEGVGKISVNYKMPKDLGIFHVNKQPVVVGGERMILNPGITYSDRDPYNPSHYIYTQYFRIDDIQYTINPHVKDKATVNVSYELLYNKKNVNLDLYPNQQDGFSQFIWGNMTSGFNGAKPAALDTHREIWKTNYIAFNNFYITPQEFEKAYREYSTSNKNFIIGEPVNNLSVAVKVEVIPNDGSKTYMIQKVFKPLVKENNTYNPFPREFDEIFDKYGNNPKGGKNPR</sequence>
<evidence type="ECO:0008006" key="4">
    <source>
        <dbReference type="Google" id="ProtNLM"/>
    </source>
</evidence>
<keyword evidence="3" id="KW-1185">Reference proteome</keyword>
<evidence type="ECO:0000313" key="3">
    <source>
        <dbReference type="Proteomes" id="UP001185092"/>
    </source>
</evidence>
<name>A0AAE3XMH9_9BACT</name>
<accession>A0AAE3XMH9</accession>
<organism evidence="2 3">
    <name type="scientific">Aureibacter tunicatorum</name>
    <dbReference type="NCBI Taxonomy" id="866807"/>
    <lineage>
        <taxon>Bacteria</taxon>
        <taxon>Pseudomonadati</taxon>
        <taxon>Bacteroidota</taxon>
        <taxon>Cytophagia</taxon>
        <taxon>Cytophagales</taxon>
        <taxon>Persicobacteraceae</taxon>
        <taxon>Aureibacter</taxon>
    </lineage>
</organism>
<comment type="caution">
    <text evidence="2">The sequence shown here is derived from an EMBL/GenBank/DDBJ whole genome shotgun (WGS) entry which is preliminary data.</text>
</comment>
<dbReference type="PROSITE" id="PS51257">
    <property type="entry name" value="PROKAR_LIPOPROTEIN"/>
    <property type="match status" value="1"/>
</dbReference>
<gene>
    <name evidence="2" type="ORF">HNQ88_001538</name>
</gene>
<protein>
    <recommendedName>
        <fullName evidence="4">Lipoprotein</fullName>
    </recommendedName>
</protein>
<evidence type="ECO:0000256" key="1">
    <source>
        <dbReference type="SAM" id="SignalP"/>
    </source>
</evidence>
<evidence type="ECO:0000313" key="2">
    <source>
        <dbReference type="EMBL" id="MDR6238501.1"/>
    </source>
</evidence>
<feature type="signal peptide" evidence="1">
    <location>
        <begin position="1"/>
        <end position="22"/>
    </location>
</feature>
<dbReference type="RefSeq" id="WP_309938012.1">
    <property type="nucleotide sequence ID" value="NZ_AP025305.1"/>
</dbReference>
<feature type="chain" id="PRO_5042263993" description="Lipoprotein" evidence="1">
    <location>
        <begin position="23"/>
        <end position="627"/>
    </location>
</feature>
<reference evidence="2" key="1">
    <citation type="submission" date="2023-07" db="EMBL/GenBank/DDBJ databases">
        <title>Genomic Encyclopedia of Type Strains, Phase IV (KMG-IV): sequencing the most valuable type-strain genomes for metagenomic binning, comparative biology and taxonomic classification.</title>
        <authorList>
            <person name="Goeker M."/>
        </authorList>
    </citation>
    <scope>NUCLEOTIDE SEQUENCE</scope>
    <source>
        <strain evidence="2">DSM 26174</strain>
    </source>
</reference>
<keyword evidence="1" id="KW-0732">Signal</keyword>